<dbReference type="InterPro" id="IPR052811">
    <property type="entry name" value="Glucose_resp_signaling"/>
</dbReference>
<accession>A0AA38H8R7</accession>
<feature type="domain" description="C2" evidence="1">
    <location>
        <begin position="506"/>
        <end position="622"/>
    </location>
</feature>
<evidence type="ECO:0000313" key="4">
    <source>
        <dbReference type="EMBL" id="KAI9635496.1"/>
    </source>
</evidence>
<dbReference type="InterPro" id="IPR014772">
    <property type="entry name" value="Munc13_dom-2"/>
</dbReference>
<dbReference type="InterPro" id="IPR014770">
    <property type="entry name" value="Munc13_1"/>
</dbReference>
<comment type="caution">
    <text evidence="4">The sequence shown here is derived from an EMBL/GenBank/DDBJ whole genome shotgun (WGS) entry which is preliminary data.</text>
</comment>
<dbReference type="InterPro" id="IPR035892">
    <property type="entry name" value="C2_domain_sf"/>
</dbReference>
<dbReference type="GeneID" id="77726116"/>
<dbReference type="Pfam" id="PF06292">
    <property type="entry name" value="MUN"/>
    <property type="match status" value="1"/>
</dbReference>
<dbReference type="EMBL" id="JAKWFO010000005">
    <property type="protein sequence ID" value="KAI9635496.1"/>
    <property type="molecule type" value="Genomic_DNA"/>
</dbReference>
<dbReference type="SUPFAM" id="SSF49562">
    <property type="entry name" value="C2 domain (Calcium/lipid-binding domain, CaLB)"/>
    <property type="match status" value="1"/>
</dbReference>
<dbReference type="AlphaFoldDB" id="A0AA38H8R7"/>
<dbReference type="CDD" id="cd04043">
    <property type="entry name" value="C2_Munc13_fungal"/>
    <property type="match status" value="1"/>
</dbReference>
<dbReference type="InterPro" id="IPR000008">
    <property type="entry name" value="C2_dom"/>
</dbReference>
<dbReference type="PROSITE" id="PS50004">
    <property type="entry name" value="C2"/>
    <property type="match status" value="1"/>
</dbReference>
<keyword evidence="5" id="KW-1185">Reference proteome</keyword>
<evidence type="ECO:0000259" key="1">
    <source>
        <dbReference type="PROSITE" id="PS50004"/>
    </source>
</evidence>
<dbReference type="Proteomes" id="UP001164286">
    <property type="component" value="Unassembled WGS sequence"/>
</dbReference>
<dbReference type="PANTHER" id="PTHR47263">
    <property type="entry name" value="ADENYLATE CYCLASE ACTIVATION PROTEIN GIT1"/>
    <property type="match status" value="1"/>
</dbReference>
<dbReference type="Pfam" id="PF00168">
    <property type="entry name" value="C2"/>
    <property type="match status" value="1"/>
</dbReference>
<evidence type="ECO:0000259" key="2">
    <source>
        <dbReference type="PROSITE" id="PS51258"/>
    </source>
</evidence>
<dbReference type="PROSITE" id="PS51258">
    <property type="entry name" value="MHD1"/>
    <property type="match status" value="1"/>
</dbReference>
<name>A0AA38H8R7_9TREE</name>
<dbReference type="InterPro" id="IPR010439">
    <property type="entry name" value="MUN_dom"/>
</dbReference>
<proteinExistence type="predicted"/>
<protein>
    <submittedName>
        <fullName evidence="4">Homology domain-containing protein</fullName>
    </submittedName>
</protein>
<feature type="domain" description="MHD1" evidence="2">
    <location>
        <begin position="302"/>
        <end position="424"/>
    </location>
</feature>
<evidence type="ECO:0000259" key="3">
    <source>
        <dbReference type="PROSITE" id="PS51259"/>
    </source>
</evidence>
<organism evidence="4 5">
    <name type="scientific">Dioszegia hungarica</name>
    <dbReference type="NCBI Taxonomy" id="4972"/>
    <lineage>
        <taxon>Eukaryota</taxon>
        <taxon>Fungi</taxon>
        <taxon>Dikarya</taxon>
        <taxon>Basidiomycota</taxon>
        <taxon>Agaricomycotina</taxon>
        <taxon>Tremellomycetes</taxon>
        <taxon>Tremellales</taxon>
        <taxon>Bulleribasidiaceae</taxon>
        <taxon>Dioszegia</taxon>
    </lineage>
</organism>
<gene>
    <name evidence="4" type="ORF">MKK02DRAFT_24658</name>
</gene>
<dbReference type="PROSITE" id="PS51259">
    <property type="entry name" value="MHD2"/>
    <property type="match status" value="1"/>
</dbReference>
<dbReference type="PANTHER" id="PTHR47263:SF1">
    <property type="entry name" value="C2 DOMAIN PROTEIN (AFU_ORTHOLOGUE AFUA_7G02350)"/>
    <property type="match status" value="1"/>
</dbReference>
<reference evidence="4" key="1">
    <citation type="journal article" date="2022" name="G3 (Bethesda)">
        <title>High quality genome of the basidiomycete yeast Dioszegia hungarica PDD-24b-2 isolated from cloud water.</title>
        <authorList>
            <person name="Jarrige D."/>
            <person name="Haridas S."/>
            <person name="Bleykasten-Grosshans C."/>
            <person name="Joly M."/>
            <person name="Nadalig T."/>
            <person name="Sancelme M."/>
            <person name="Vuilleumier S."/>
            <person name="Grigoriev I.V."/>
            <person name="Amato P."/>
            <person name="Bringel F."/>
        </authorList>
    </citation>
    <scope>NUCLEOTIDE SEQUENCE</scope>
    <source>
        <strain evidence="4">PDD-24b-2</strain>
    </source>
</reference>
<dbReference type="Gene3D" id="2.60.40.150">
    <property type="entry name" value="C2 domain"/>
    <property type="match status" value="1"/>
</dbReference>
<dbReference type="SMART" id="SM00239">
    <property type="entry name" value="C2"/>
    <property type="match status" value="1"/>
</dbReference>
<evidence type="ECO:0000313" key="5">
    <source>
        <dbReference type="Proteomes" id="UP001164286"/>
    </source>
</evidence>
<dbReference type="Gene3D" id="1.20.58.1100">
    <property type="match status" value="1"/>
</dbReference>
<dbReference type="RefSeq" id="XP_052945273.1">
    <property type="nucleotide sequence ID" value="XM_053086915.1"/>
</dbReference>
<feature type="domain" description="MHD2" evidence="3">
    <location>
        <begin position="740"/>
        <end position="858"/>
    </location>
</feature>
<dbReference type="Gene3D" id="1.10.357.50">
    <property type="match status" value="1"/>
</dbReference>
<sequence>MLTMMQSNPALVQTSDRERYSNGDLSARMVGLKVNGNSTESPFTFIPPDPRETYRELLWVCLDWDLEVLKTLPEDEDVSLGVLSAEHVTLLGDCATRWRIPPSFRAWVFLEAIVDRCEQGLVPSACVHEATGMVAKVSEEMPIDQWAISDRDGLIAAFLRRDICLLTAIETALIHVETGYLSPDFQEAVTDYLGLADSDVAKHPSLDRAAKSIIERVRIQAYKLYIGEASERYEHEGGKTRAFAMAMGEWIEKGAKKLMKKFKEPLAENVDIVSLVLVQQLTLWFRDLEDTMRAPPPEGVEYSMEEAFVLYRLAGKLVDMGNAFSNDPLNFSVAPMFESTVGMWLNETALKTRQWADSALAIDTFEPIKENGPSSSVTDLFDSFRSASDFLMDLAWPDEHQLANFATRLAKIFSISINDYCQKIEQLFAADMRQNDVQQPAQAEAKQRAWIEKAKSTIASLQGERKITAFFNFTPASCVKLNNIEAARQQLDKLYQDMRVDDLAAYETETTPRLESSADGVNFLFSVKVVLAEGLAVDGSTKLPDSFVILSDEHGNRYAKTRTIYDDADPRWDETFDIPVKGSAWFMATLRHRNLTGKHDLLGRSYLRLDPSQHVDLISREVLLPLDTRGHLLLRISMEGERDDIQFHFGRAFRWLKRTESDMVRIFVDKMTPVLRHTLSRASIKSVLKPPGATNPLDYNQALDKISAAYRSAMGANDYSIPLPSSEKPIRKPPSDAEIETAIHPLFDYLDANNHTLASTLSADAMQSVMAKLWKQILMTIEALIVPPLSDKPSHLRALGDGELDIALKWLKFLRDFFYAGGAEGGVPLATLQTTKYNEIMSLRIYYDWATDDLMEECIKGFQSTLKHRATRPSKSLLSQRNLGTIKARKSAKKAMNQGGNNTEMIMRILRMRAGTQEFLAQQIQIMSVVKMENPKKTRGLTSRFTR</sequence>